<feature type="region of interest" description="Disordered" evidence="1">
    <location>
        <begin position="169"/>
        <end position="188"/>
    </location>
</feature>
<name>A0A4R8RL93_COLTR</name>
<dbReference type="GO" id="GO:0004553">
    <property type="term" value="F:hydrolase activity, hydrolyzing O-glycosyl compounds"/>
    <property type="evidence" value="ECO:0007669"/>
    <property type="project" value="InterPro"/>
</dbReference>
<organism evidence="4 5">
    <name type="scientific">Colletotrichum trifolii</name>
    <dbReference type="NCBI Taxonomy" id="5466"/>
    <lineage>
        <taxon>Eukaryota</taxon>
        <taxon>Fungi</taxon>
        <taxon>Dikarya</taxon>
        <taxon>Ascomycota</taxon>
        <taxon>Pezizomycotina</taxon>
        <taxon>Sordariomycetes</taxon>
        <taxon>Hypocreomycetidae</taxon>
        <taxon>Glomerellales</taxon>
        <taxon>Glomerellaceae</taxon>
        <taxon>Colletotrichum</taxon>
        <taxon>Colletotrichum orbiculare species complex</taxon>
    </lineage>
</organism>
<accession>A0A4R8RL93</accession>
<proteinExistence type="predicted"/>
<evidence type="ECO:0000256" key="1">
    <source>
        <dbReference type="SAM" id="MobiDB-lite"/>
    </source>
</evidence>
<dbReference type="PANTHER" id="PTHR38121:SF2">
    <property type="entry name" value="ACYLTRANSFERASE 3 DOMAIN-CONTAINING PROTEIN"/>
    <property type="match status" value="1"/>
</dbReference>
<dbReference type="Pfam" id="PF00722">
    <property type="entry name" value="Glyco_hydro_16"/>
    <property type="match status" value="1"/>
</dbReference>
<dbReference type="InterPro" id="IPR013320">
    <property type="entry name" value="ConA-like_dom_sf"/>
</dbReference>
<gene>
    <name evidence="4" type="ORF">CTRI78_v002666</name>
</gene>
<dbReference type="STRING" id="5466.A0A4R8RL93"/>
<dbReference type="Proteomes" id="UP000295703">
    <property type="component" value="Unassembled WGS sequence"/>
</dbReference>
<dbReference type="SUPFAM" id="SSF49899">
    <property type="entry name" value="Concanavalin A-like lectins/glucanases"/>
    <property type="match status" value="1"/>
</dbReference>
<reference evidence="4 5" key="1">
    <citation type="submission" date="2018-12" db="EMBL/GenBank/DDBJ databases">
        <title>Genome sequence and assembly of Colletotrichum trifolii.</title>
        <authorList>
            <person name="Gan P."/>
            <person name="Shirasu K."/>
        </authorList>
    </citation>
    <scope>NUCLEOTIDE SEQUENCE [LARGE SCALE GENOMIC DNA]</scope>
    <source>
        <strain evidence="4 5">543-2</strain>
    </source>
</reference>
<feature type="signal peptide" evidence="2">
    <location>
        <begin position="1"/>
        <end position="19"/>
    </location>
</feature>
<dbReference type="InterPro" id="IPR000757">
    <property type="entry name" value="Beta-glucanase-like"/>
</dbReference>
<keyword evidence="2" id="KW-0732">Signal</keyword>
<comment type="caution">
    <text evidence="4">The sequence shown here is derived from an EMBL/GenBank/DDBJ whole genome shotgun (WGS) entry which is preliminary data.</text>
</comment>
<dbReference type="AlphaFoldDB" id="A0A4R8RL93"/>
<evidence type="ECO:0000259" key="3">
    <source>
        <dbReference type="PROSITE" id="PS51762"/>
    </source>
</evidence>
<feature type="chain" id="PRO_5020831284" description="GH16 domain-containing protein" evidence="2">
    <location>
        <begin position="20"/>
        <end position="263"/>
    </location>
</feature>
<feature type="domain" description="GH16" evidence="3">
    <location>
        <begin position="43"/>
        <end position="259"/>
    </location>
</feature>
<evidence type="ECO:0000313" key="5">
    <source>
        <dbReference type="Proteomes" id="UP000295703"/>
    </source>
</evidence>
<dbReference type="Gene3D" id="2.60.120.200">
    <property type="match status" value="1"/>
</dbReference>
<sequence length="263" mass="28861">MRFSFATVLLVASEALALSRSPQPTTTGGRYVVAPAFTYASKASWNFATIQATQTALPEGLYKSTWDQGTHKWDVENTWISGGYLNLKVPGGQTAQPYSSAEIITNVDNIKYASIRVVAIFSEPAGVCNGIFYYKNGTQETDIEWLSDANSLSNQGTRKVWFTNQDANRDGASTNRAVTPPSNPTSAEHEYRLDWTNGQVRWFMDGVQIWSTTSDVPNSAGPWVINNWSNGDPGWSVGPPAVDALFKIKDIELYYNTCTGASC</sequence>
<dbReference type="GO" id="GO:0005975">
    <property type="term" value="P:carbohydrate metabolic process"/>
    <property type="evidence" value="ECO:0007669"/>
    <property type="project" value="InterPro"/>
</dbReference>
<dbReference type="CDD" id="cd00413">
    <property type="entry name" value="Glyco_hydrolase_16"/>
    <property type="match status" value="1"/>
</dbReference>
<protein>
    <recommendedName>
        <fullName evidence="3">GH16 domain-containing protein</fullName>
    </recommendedName>
</protein>
<dbReference type="PANTHER" id="PTHR38121">
    <property type="entry name" value="GH16 DOMAIN-CONTAINING PROTEIN"/>
    <property type="match status" value="1"/>
</dbReference>
<evidence type="ECO:0000256" key="2">
    <source>
        <dbReference type="SAM" id="SignalP"/>
    </source>
</evidence>
<dbReference type="PROSITE" id="PS51762">
    <property type="entry name" value="GH16_2"/>
    <property type="match status" value="1"/>
</dbReference>
<evidence type="ECO:0000313" key="4">
    <source>
        <dbReference type="EMBL" id="TDZ67788.1"/>
    </source>
</evidence>
<keyword evidence="5" id="KW-1185">Reference proteome</keyword>
<dbReference type="EMBL" id="RYZW01000015">
    <property type="protein sequence ID" value="TDZ67788.1"/>
    <property type="molecule type" value="Genomic_DNA"/>
</dbReference>